<evidence type="ECO:0000313" key="1">
    <source>
        <dbReference type="EMBL" id="SDP09348.1"/>
    </source>
</evidence>
<protein>
    <recommendedName>
        <fullName evidence="3">Phage protein Gp19/Gp15/Gp42</fullName>
    </recommendedName>
</protein>
<evidence type="ECO:0008006" key="3">
    <source>
        <dbReference type="Google" id="ProtNLM"/>
    </source>
</evidence>
<name>A0A1H0PXY0_9ACTN</name>
<sequence length="159" mass="16762">MPWATPQQFIDRWIGPGAPEVSDPKIAVKIGDAEQTILSELPGIQASIDSEALPAARVTMVVCSMVERAFRNPTKLRTVAETTGPFNTSSTFEGDTPGALTLNDDERRLLGYGPKAQSRKAFTIDPTPAAASGTFVGDLGSLVPVSLSSLSSGAVLDWS</sequence>
<dbReference type="Proteomes" id="UP000198741">
    <property type="component" value="Chromosome I"/>
</dbReference>
<gene>
    <name evidence="1" type="ORF">SAMN04515671_2921</name>
</gene>
<keyword evidence="2" id="KW-1185">Reference proteome</keyword>
<accession>A0A1H0PXY0</accession>
<organism evidence="1 2">
    <name type="scientific">Nakamurella panacisegetis</name>
    <dbReference type="NCBI Taxonomy" id="1090615"/>
    <lineage>
        <taxon>Bacteria</taxon>
        <taxon>Bacillati</taxon>
        <taxon>Actinomycetota</taxon>
        <taxon>Actinomycetes</taxon>
        <taxon>Nakamurellales</taxon>
        <taxon>Nakamurellaceae</taxon>
        <taxon>Nakamurella</taxon>
    </lineage>
</organism>
<dbReference type="STRING" id="1090615.SAMN04515671_2921"/>
<reference evidence="1 2" key="1">
    <citation type="submission" date="2016-10" db="EMBL/GenBank/DDBJ databases">
        <authorList>
            <person name="de Groot N.N."/>
        </authorList>
    </citation>
    <scope>NUCLEOTIDE SEQUENCE [LARGE SCALE GENOMIC DNA]</scope>
    <source>
        <strain evidence="2">P4-7,KCTC 19426,CECT 7604</strain>
    </source>
</reference>
<dbReference type="EMBL" id="LT629710">
    <property type="protein sequence ID" value="SDP09348.1"/>
    <property type="molecule type" value="Genomic_DNA"/>
</dbReference>
<evidence type="ECO:0000313" key="2">
    <source>
        <dbReference type="Proteomes" id="UP000198741"/>
    </source>
</evidence>
<dbReference type="RefSeq" id="WP_090476967.1">
    <property type="nucleotide sequence ID" value="NZ_LT629710.1"/>
</dbReference>
<dbReference type="AlphaFoldDB" id="A0A1H0PXY0"/>
<dbReference type="OrthoDB" id="3268876at2"/>
<proteinExistence type="predicted"/>